<dbReference type="InterPro" id="IPR000873">
    <property type="entry name" value="AMP-dep_synth/lig_dom"/>
</dbReference>
<dbReference type="Gene3D" id="3.40.50.980">
    <property type="match status" value="2"/>
</dbReference>
<sequence length="572" mass="65853">MINRETYNHTTLPISEYQKVFFLEWALRPSEITYNIAYIQKVNGTLDLRRIKEACTFFIRNHEIVHAQFSGDGTHCYYGAFEIEDIYCEGVFDVSRSVEEQLKNFLYKPFDLTEGPLLRIYVLKNESTSLQEYYFFFVAHHIICDATWVSLFFTEIASLYNAGIVEMQRRDVSVNTFSLAVERGNLIYDEFYKDQAKLFWKDLLEDTPLRTELPYRSGIIESDLDSFLADKTGEFIYFEIDSSKTEELKTHAADKGVSLFVLLSGLYGLCISKFSGQKKFFLTYPVNTRPVGFSDTAGCFVNNIPMKIDLDSFSDLGQLILELTLQRRKAKLHQGYALRSILKDQRRENERDINDLFNVGFSQSYLNALAFDLNDMQVTPIDLAWSINSVYEFGLLYDDRSPALRFKLEYRKCLFDADAVAKFVDEFKIAIDTLIMGGSLLSSELSLLPESSYVQQVRDWNRTDQDYDSDRTIHLVFENRAKLLPENTAVVYKGLSLSYRELEERSNQLARHIRKHYALINGVSLERGSLVGLLLDRSLELVIGILGVLKSGGAYVPLDPSYPVERISYILT</sequence>
<evidence type="ECO:0000313" key="3">
    <source>
        <dbReference type="EMBL" id="PWK64357.1"/>
    </source>
</evidence>
<dbReference type="Gene3D" id="3.30.559.10">
    <property type="entry name" value="Chloramphenicol acetyltransferase-like domain"/>
    <property type="match status" value="1"/>
</dbReference>
<dbReference type="Pfam" id="PF00668">
    <property type="entry name" value="Condensation"/>
    <property type="match status" value="1"/>
</dbReference>
<comment type="caution">
    <text evidence="3">The sequence shown here is derived from an EMBL/GenBank/DDBJ whole genome shotgun (WGS) entry which is preliminary data.</text>
</comment>
<dbReference type="Proteomes" id="UP000245678">
    <property type="component" value="Unassembled WGS sequence"/>
</dbReference>
<organism evidence="3 4">
    <name type="scientific">Mucilaginibacter oryzae</name>
    <dbReference type="NCBI Taxonomy" id="468058"/>
    <lineage>
        <taxon>Bacteria</taxon>
        <taxon>Pseudomonadati</taxon>
        <taxon>Bacteroidota</taxon>
        <taxon>Sphingobacteriia</taxon>
        <taxon>Sphingobacteriales</taxon>
        <taxon>Sphingobacteriaceae</taxon>
        <taxon>Mucilaginibacter</taxon>
    </lineage>
</organism>
<dbReference type="EMBL" id="QGHA01000028">
    <property type="protein sequence ID" value="PWK64357.1"/>
    <property type="molecule type" value="Genomic_DNA"/>
</dbReference>
<dbReference type="GO" id="GO:0044550">
    <property type="term" value="P:secondary metabolite biosynthetic process"/>
    <property type="evidence" value="ECO:0007669"/>
    <property type="project" value="TreeGrafter"/>
</dbReference>
<accession>A0A316GT17</accession>
<dbReference type="RefSeq" id="WP_146203229.1">
    <property type="nucleotide sequence ID" value="NZ_QGHA01000028.1"/>
</dbReference>
<keyword evidence="4" id="KW-1185">Reference proteome</keyword>
<proteinExistence type="predicted"/>
<dbReference type="InterPro" id="IPR001242">
    <property type="entry name" value="Condensation_dom"/>
</dbReference>
<feature type="non-terminal residue" evidence="3">
    <location>
        <position position="572"/>
    </location>
</feature>
<dbReference type="Gene3D" id="3.30.559.30">
    <property type="entry name" value="Nonribosomal peptide synthetase, condensation domain"/>
    <property type="match status" value="1"/>
</dbReference>
<name>A0A316GT17_9SPHI</name>
<dbReference type="GO" id="GO:0031177">
    <property type="term" value="F:phosphopantetheine binding"/>
    <property type="evidence" value="ECO:0007669"/>
    <property type="project" value="TreeGrafter"/>
</dbReference>
<dbReference type="GO" id="GO:0003824">
    <property type="term" value="F:catalytic activity"/>
    <property type="evidence" value="ECO:0007669"/>
    <property type="project" value="InterPro"/>
</dbReference>
<dbReference type="GO" id="GO:0043041">
    <property type="term" value="P:amino acid activation for nonribosomal peptide biosynthetic process"/>
    <property type="evidence" value="ECO:0007669"/>
    <property type="project" value="TreeGrafter"/>
</dbReference>
<dbReference type="AlphaFoldDB" id="A0A316GT17"/>
<dbReference type="SUPFAM" id="SSF56801">
    <property type="entry name" value="Acetyl-CoA synthetase-like"/>
    <property type="match status" value="1"/>
</dbReference>
<evidence type="ECO:0000259" key="1">
    <source>
        <dbReference type="Pfam" id="PF00501"/>
    </source>
</evidence>
<evidence type="ECO:0000259" key="2">
    <source>
        <dbReference type="Pfam" id="PF00668"/>
    </source>
</evidence>
<feature type="domain" description="Condensation" evidence="2">
    <location>
        <begin position="10"/>
        <end position="453"/>
    </location>
</feature>
<gene>
    <name evidence="3" type="ORF">LX99_05090</name>
</gene>
<dbReference type="PANTHER" id="PTHR45527:SF1">
    <property type="entry name" value="FATTY ACID SYNTHASE"/>
    <property type="match status" value="1"/>
</dbReference>
<dbReference type="InterPro" id="IPR023213">
    <property type="entry name" value="CAT-like_dom_sf"/>
</dbReference>
<evidence type="ECO:0000313" key="4">
    <source>
        <dbReference type="Proteomes" id="UP000245678"/>
    </source>
</evidence>
<protein>
    <submittedName>
        <fullName evidence="3">AMP-binding enzyme</fullName>
    </submittedName>
</protein>
<dbReference type="SUPFAM" id="SSF52777">
    <property type="entry name" value="CoA-dependent acyltransferases"/>
    <property type="match status" value="2"/>
</dbReference>
<dbReference type="GO" id="GO:0005737">
    <property type="term" value="C:cytoplasm"/>
    <property type="evidence" value="ECO:0007669"/>
    <property type="project" value="TreeGrafter"/>
</dbReference>
<reference evidence="3 4" key="1">
    <citation type="submission" date="2018-05" db="EMBL/GenBank/DDBJ databases">
        <title>Genomic Encyclopedia of Archaeal and Bacterial Type Strains, Phase II (KMG-II): from individual species to whole genera.</title>
        <authorList>
            <person name="Goeker M."/>
        </authorList>
    </citation>
    <scope>NUCLEOTIDE SEQUENCE [LARGE SCALE GENOMIC DNA]</scope>
    <source>
        <strain evidence="3 4">DSM 19975</strain>
    </source>
</reference>
<feature type="domain" description="AMP-dependent synthetase/ligase" evidence="1">
    <location>
        <begin position="477"/>
        <end position="571"/>
    </location>
</feature>
<dbReference type="PANTHER" id="PTHR45527">
    <property type="entry name" value="NONRIBOSOMAL PEPTIDE SYNTHETASE"/>
    <property type="match status" value="1"/>
</dbReference>
<dbReference type="Pfam" id="PF00501">
    <property type="entry name" value="AMP-binding"/>
    <property type="match status" value="1"/>
</dbReference>